<evidence type="ECO:0000313" key="2">
    <source>
        <dbReference type="Proteomes" id="UP000245207"/>
    </source>
</evidence>
<accession>A0A2U1M3I6</accession>
<proteinExistence type="predicted"/>
<dbReference type="EMBL" id="PKPP01006649">
    <property type="protein sequence ID" value="PWA55825.1"/>
    <property type="molecule type" value="Genomic_DNA"/>
</dbReference>
<reference evidence="1 2" key="1">
    <citation type="journal article" date="2018" name="Mol. Plant">
        <title>The genome of Artemisia annua provides insight into the evolution of Asteraceae family and artemisinin biosynthesis.</title>
        <authorList>
            <person name="Shen Q."/>
            <person name="Zhang L."/>
            <person name="Liao Z."/>
            <person name="Wang S."/>
            <person name="Yan T."/>
            <person name="Shi P."/>
            <person name="Liu M."/>
            <person name="Fu X."/>
            <person name="Pan Q."/>
            <person name="Wang Y."/>
            <person name="Lv Z."/>
            <person name="Lu X."/>
            <person name="Zhang F."/>
            <person name="Jiang W."/>
            <person name="Ma Y."/>
            <person name="Chen M."/>
            <person name="Hao X."/>
            <person name="Li L."/>
            <person name="Tang Y."/>
            <person name="Lv G."/>
            <person name="Zhou Y."/>
            <person name="Sun X."/>
            <person name="Brodelius P.E."/>
            <person name="Rose J.K.C."/>
            <person name="Tang K."/>
        </authorList>
    </citation>
    <scope>NUCLEOTIDE SEQUENCE [LARGE SCALE GENOMIC DNA]</scope>
    <source>
        <strain evidence="2">cv. Huhao1</strain>
        <tissue evidence="1">Leaf</tissue>
    </source>
</reference>
<dbReference type="OrthoDB" id="1676488at2759"/>
<organism evidence="1 2">
    <name type="scientific">Artemisia annua</name>
    <name type="common">Sweet wormwood</name>
    <dbReference type="NCBI Taxonomy" id="35608"/>
    <lineage>
        <taxon>Eukaryota</taxon>
        <taxon>Viridiplantae</taxon>
        <taxon>Streptophyta</taxon>
        <taxon>Embryophyta</taxon>
        <taxon>Tracheophyta</taxon>
        <taxon>Spermatophyta</taxon>
        <taxon>Magnoliopsida</taxon>
        <taxon>eudicotyledons</taxon>
        <taxon>Gunneridae</taxon>
        <taxon>Pentapetalae</taxon>
        <taxon>asterids</taxon>
        <taxon>campanulids</taxon>
        <taxon>Asterales</taxon>
        <taxon>Asteraceae</taxon>
        <taxon>Asteroideae</taxon>
        <taxon>Anthemideae</taxon>
        <taxon>Artemisiinae</taxon>
        <taxon>Artemisia</taxon>
    </lineage>
</organism>
<keyword evidence="2" id="KW-1185">Reference proteome</keyword>
<protein>
    <submittedName>
        <fullName evidence="1">V-type proton ATPase catalytic subunit A</fullName>
    </submittedName>
</protein>
<dbReference type="AlphaFoldDB" id="A0A2U1M3I6"/>
<evidence type="ECO:0000313" key="1">
    <source>
        <dbReference type="EMBL" id="PWA55825.1"/>
    </source>
</evidence>
<sequence length="275" mass="31924">MGKINLYELVFCKLTGGNRVHVFCAFICFNHFLYQIYVRCLFGVCSLCMGEDDVALCTLWAPTYLTYLDGSGLGFLTCENIFGRFISISLRGCMLKGLTTHREEGNGRHQFWFTTPPKVGPDVPYTFRLIVYEEIAWLMVNDHVLRTYENLHALYEYPASIRGVRPGILGNIFDGIQRLSKALDKDILWIFQPKKIGKLSTLNFRKLWVIIWTLSPCLCRSKLCQLYKLMFKPRTMEAIPLHSYIDAKGVADIFFSTDLWLLEHIDHYWVVKITY</sequence>
<gene>
    <name evidence="1" type="ORF">CTI12_AA424480</name>
</gene>
<comment type="caution">
    <text evidence="1">The sequence shown here is derived from an EMBL/GenBank/DDBJ whole genome shotgun (WGS) entry which is preliminary data.</text>
</comment>
<dbReference type="STRING" id="35608.A0A2U1M3I6"/>
<dbReference type="Proteomes" id="UP000245207">
    <property type="component" value="Unassembled WGS sequence"/>
</dbReference>
<name>A0A2U1M3I6_ARTAN</name>